<evidence type="ECO:0000256" key="5">
    <source>
        <dbReference type="ARBA" id="ARBA00022989"/>
    </source>
</evidence>
<feature type="transmembrane region" description="Helical" evidence="7">
    <location>
        <begin position="181"/>
        <end position="203"/>
    </location>
</feature>
<dbReference type="Proteomes" id="UP000325218">
    <property type="component" value="Unassembled WGS sequence"/>
</dbReference>
<evidence type="ECO:0000256" key="3">
    <source>
        <dbReference type="ARBA" id="ARBA00022475"/>
    </source>
</evidence>
<feature type="transmembrane region" description="Helical" evidence="7">
    <location>
        <begin position="73"/>
        <end position="96"/>
    </location>
</feature>
<keyword evidence="3" id="KW-1003">Cell membrane</keyword>
<evidence type="ECO:0000256" key="4">
    <source>
        <dbReference type="ARBA" id="ARBA00022692"/>
    </source>
</evidence>
<dbReference type="RefSeq" id="WP_148450316.1">
    <property type="nucleotide sequence ID" value="NZ_VSDO01000001.1"/>
</dbReference>
<dbReference type="PANTHER" id="PTHR43744">
    <property type="entry name" value="ABC TRANSPORTER PERMEASE PROTEIN MG189-RELATED-RELATED"/>
    <property type="match status" value="1"/>
</dbReference>
<evidence type="ECO:0000256" key="2">
    <source>
        <dbReference type="ARBA" id="ARBA00022448"/>
    </source>
</evidence>
<evidence type="ECO:0000259" key="8">
    <source>
        <dbReference type="PROSITE" id="PS50928"/>
    </source>
</evidence>
<proteinExistence type="inferred from homology"/>
<evidence type="ECO:0000256" key="7">
    <source>
        <dbReference type="RuleBase" id="RU363032"/>
    </source>
</evidence>
<protein>
    <submittedName>
        <fullName evidence="9">Carbohydrate ABC transporter permease</fullName>
    </submittedName>
</protein>
<dbReference type="GO" id="GO:0055085">
    <property type="term" value="P:transmembrane transport"/>
    <property type="evidence" value="ECO:0007669"/>
    <property type="project" value="InterPro"/>
</dbReference>
<dbReference type="SUPFAM" id="SSF161098">
    <property type="entry name" value="MetI-like"/>
    <property type="match status" value="1"/>
</dbReference>
<evidence type="ECO:0000256" key="6">
    <source>
        <dbReference type="ARBA" id="ARBA00023136"/>
    </source>
</evidence>
<dbReference type="InterPro" id="IPR035906">
    <property type="entry name" value="MetI-like_sf"/>
</dbReference>
<dbReference type="EMBL" id="VSDO01000001">
    <property type="protein sequence ID" value="TYA14722.1"/>
    <property type="molecule type" value="Genomic_DNA"/>
</dbReference>
<dbReference type="InterPro" id="IPR000515">
    <property type="entry name" value="MetI-like"/>
</dbReference>
<evidence type="ECO:0000313" key="9">
    <source>
        <dbReference type="EMBL" id="TYA14722.1"/>
    </source>
</evidence>
<sequence>MAPFSDKAFNLVNGVVMLAVIVVTLYPFYYVLLASLSDSNALLAHPGLLLAPLNFNFDAYIRVLDNPNIWSGYLNTLIILIFGTGLNLLLTTLGAYGLSRKIMLRKPIMLGIVFTMYFTGGIIPNYLLINNWLHLGDSLLALILPTAINTWNLIIMRTSFEAVPESLIESGRIDGAGEFGILFRIVVPLSMPVIAVMILYYGVGHWNSWFNAMLFIRERELFPLQLILREILVQNSTDSMQLGSSAADQQAIGESIKYATIMVATLPILAVYPFLQKYFVKGVMIGAIKE</sequence>
<feature type="transmembrane region" description="Helical" evidence="7">
    <location>
        <begin position="256"/>
        <end position="275"/>
    </location>
</feature>
<keyword evidence="4 7" id="KW-0812">Transmembrane</keyword>
<dbReference type="Pfam" id="PF00528">
    <property type="entry name" value="BPD_transp_1"/>
    <property type="match status" value="1"/>
</dbReference>
<dbReference type="PROSITE" id="PS50928">
    <property type="entry name" value="ABC_TM1"/>
    <property type="match status" value="1"/>
</dbReference>
<dbReference type="Gene3D" id="1.10.3720.10">
    <property type="entry name" value="MetI-like"/>
    <property type="match status" value="1"/>
</dbReference>
<name>A0A5D0CXH9_9BACL</name>
<gene>
    <name evidence="9" type="ORF">FRY98_03325</name>
</gene>
<accession>A0A5D0CXH9</accession>
<keyword evidence="2 7" id="KW-0813">Transport</keyword>
<dbReference type="GO" id="GO:0005886">
    <property type="term" value="C:plasma membrane"/>
    <property type="evidence" value="ECO:0007669"/>
    <property type="project" value="UniProtKB-SubCell"/>
</dbReference>
<dbReference type="CDD" id="cd06261">
    <property type="entry name" value="TM_PBP2"/>
    <property type="match status" value="1"/>
</dbReference>
<comment type="subcellular location">
    <subcellularLocation>
        <location evidence="1 7">Cell membrane</location>
        <topology evidence="1 7">Multi-pass membrane protein</topology>
    </subcellularLocation>
</comment>
<dbReference type="OrthoDB" id="9810086at2"/>
<comment type="caution">
    <text evidence="9">The sequence shown here is derived from an EMBL/GenBank/DDBJ whole genome shotgun (WGS) entry which is preliminary data.</text>
</comment>
<comment type="similarity">
    <text evidence="7">Belongs to the binding-protein-dependent transport system permease family.</text>
</comment>
<reference evidence="9 10" key="1">
    <citation type="submission" date="2019-08" db="EMBL/GenBank/DDBJ databases">
        <title>Genome sequencing of Paenibacillus faecis DSM 23593(T).</title>
        <authorList>
            <person name="Kook J.-K."/>
            <person name="Park S.-N."/>
            <person name="Lim Y.K."/>
        </authorList>
    </citation>
    <scope>NUCLEOTIDE SEQUENCE [LARGE SCALE GENOMIC DNA]</scope>
    <source>
        <strain evidence="9 10">DSM 23593</strain>
    </source>
</reference>
<feature type="domain" description="ABC transmembrane type-1" evidence="8">
    <location>
        <begin position="73"/>
        <end position="275"/>
    </location>
</feature>
<dbReference type="PANTHER" id="PTHR43744:SF9">
    <property type="entry name" value="POLYGALACTURONAN_RHAMNOGALACTURONAN TRANSPORT SYSTEM PERMEASE PROTEIN YTCP"/>
    <property type="match status" value="1"/>
</dbReference>
<keyword evidence="5 7" id="KW-1133">Transmembrane helix</keyword>
<dbReference type="AlphaFoldDB" id="A0A5D0CXH9"/>
<feature type="transmembrane region" description="Helical" evidence="7">
    <location>
        <begin position="108"/>
        <end position="127"/>
    </location>
</feature>
<evidence type="ECO:0000256" key="1">
    <source>
        <dbReference type="ARBA" id="ARBA00004651"/>
    </source>
</evidence>
<organism evidence="9 10">
    <name type="scientific">Paenibacillus faecis</name>
    <dbReference type="NCBI Taxonomy" id="862114"/>
    <lineage>
        <taxon>Bacteria</taxon>
        <taxon>Bacillati</taxon>
        <taxon>Bacillota</taxon>
        <taxon>Bacilli</taxon>
        <taxon>Bacillales</taxon>
        <taxon>Paenibacillaceae</taxon>
        <taxon>Paenibacillus</taxon>
    </lineage>
</organism>
<keyword evidence="10" id="KW-1185">Reference proteome</keyword>
<keyword evidence="6 7" id="KW-0472">Membrane</keyword>
<feature type="transmembrane region" description="Helical" evidence="7">
    <location>
        <begin position="12"/>
        <end position="32"/>
    </location>
</feature>
<evidence type="ECO:0000313" key="10">
    <source>
        <dbReference type="Proteomes" id="UP000325218"/>
    </source>
</evidence>
<feature type="transmembrane region" description="Helical" evidence="7">
    <location>
        <begin position="139"/>
        <end position="160"/>
    </location>
</feature>